<organism evidence="1 2">
    <name type="scientific">Protofrankia coriariae</name>
    <dbReference type="NCBI Taxonomy" id="1562887"/>
    <lineage>
        <taxon>Bacteria</taxon>
        <taxon>Bacillati</taxon>
        <taxon>Actinomycetota</taxon>
        <taxon>Actinomycetes</taxon>
        <taxon>Frankiales</taxon>
        <taxon>Frankiaceae</taxon>
        <taxon>Protofrankia</taxon>
    </lineage>
</organism>
<accession>A0ABR5EZF7</accession>
<dbReference type="Proteomes" id="UP000035425">
    <property type="component" value="Unassembled WGS sequence"/>
</dbReference>
<comment type="caution">
    <text evidence="1">The sequence shown here is derived from an EMBL/GenBank/DDBJ whole genome shotgun (WGS) entry which is preliminary data.</text>
</comment>
<dbReference type="EMBL" id="JWIO01000055">
    <property type="protein sequence ID" value="KLL09839.1"/>
    <property type="molecule type" value="Genomic_DNA"/>
</dbReference>
<sequence>MGGRTREIVPSEHQLPQLTFDPGELEAVPGQLACSLEPGGCLVVASAQHEDLAECLDEGVLDFPW</sequence>
<keyword evidence="2" id="KW-1185">Reference proteome</keyword>
<evidence type="ECO:0000313" key="2">
    <source>
        <dbReference type="Proteomes" id="UP000035425"/>
    </source>
</evidence>
<protein>
    <submittedName>
        <fullName evidence="1">Uncharacterized protein</fullName>
    </submittedName>
</protein>
<reference evidence="1 2" key="1">
    <citation type="submission" date="2014-12" db="EMBL/GenBank/DDBJ databases">
        <title>Frankia sp. BMG5.1 draft genome.</title>
        <authorList>
            <person name="Gtari M."/>
            <person name="Ghodhbane-Gtari F."/>
            <person name="Nouioui I."/>
            <person name="Ktari A."/>
            <person name="Hezbri K."/>
            <person name="Mimouni W."/>
            <person name="Sbissi I."/>
            <person name="Ayari A."/>
            <person name="Yamanaka T."/>
            <person name="Normand P."/>
            <person name="Tisa L.S."/>
            <person name="Boudabous A."/>
        </authorList>
    </citation>
    <scope>NUCLEOTIDE SEQUENCE [LARGE SCALE GENOMIC DNA]</scope>
    <source>
        <strain evidence="1 2">BMG5.1</strain>
    </source>
</reference>
<name>A0ABR5EZF7_9ACTN</name>
<proteinExistence type="predicted"/>
<evidence type="ECO:0000313" key="1">
    <source>
        <dbReference type="EMBL" id="KLL09839.1"/>
    </source>
</evidence>
<gene>
    <name evidence="1" type="ORF">FrCorBMG51_22135</name>
</gene>